<feature type="transmembrane region" description="Helical" evidence="7">
    <location>
        <begin position="240"/>
        <end position="261"/>
    </location>
</feature>
<name>A0A382UDM4_9ZZZZ</name>
<dbReference type="PANTHER" id="PTHR23513">
    <property type="entry name" value="INTEGRAL MEMBRANE EFFLUX PROTEIN-RELATED"/>
    <property type="match status" value="1"/>
</dbReference>
<keyword evidence="2" id="KW-0813">Transport</keyword>
<protein>
    <recommendedName>
        <fullName evidence="8">Major facilitator superfamily (MFS) profile domain-containing protein</fullName>
    </recommendedName>
</protein>
<dbReference type="CDD" id="cd06173">
    <property type="entry name" value="MFS_MefA_like"/>
    <property type="match status" value="1"/>
</dbReference>
<dbReference type="InterPro" id="IPR020846">
    <property type="entry name" value="MFS_dom"/>
</dbReference>
<sequence>MTPTPRKSESNHGSTEQSGFLIVLQYREYRLFWLGGAFSNIGMWALIYGRLWLMHELTDIPIMLGAVTLSSLGPVIILSPFGGVIADRVDRLKLVIISRFMFASLALFTAVLIALNIIQPWHLISISLATGVLLSFDIPSRQAMLPNLVPNQHLANAIAVYSMLTAGSAIIGPGMFVPLVNFFGLEGLFFLIAGAYALTVLTLALMKSVDRKAEPLTRSLWLGLVEGLIYVVNHRTISRLLLIGILGGIFGMSFETLLPIFA</sequence>
<feature type="transmembrane region" description="Helical" evidence="7">
    <location>
        <begin position="94"/>
        <end position="115"/>
    </location>
</feature>
<evidence type="ECO:0000256" key="7">
    <source>
        <dbReference type="SAM" id="Phobius"/>
    </source>
</evidence>
<comment type="subcellular location">
    <subcellularLocation>
        <location evidence="1">Cell membrane</location>
        <topology evidence="1">Multi-pass membrane protein</topology>
    </subcellularLocation>
</comment>
<proteinExistence type="predicted"/>
<dbReference type="InterPro" id="IPR010290">
    <property type="entry name" value="TM_effector"/>
</dbReference>
<keyword evidence="6 7" id="KW-0472">Membrane</keyword>
<dbReference type="GO" id="GO:0022857">
    <property type="term" value="F:transmembrane transporter activity"/>
    <property type="evidence" value="ECO:0007669"/>
    <property type="project" value="InterPro"/>
</dbReference>
<dbReference type="PANTHER" id="PTHR23513:SF6">
    <property type="entry name" value="MAJOR FACILITATOR SUPERFAMILY ASSOCIATED DOMAIN-CONTAINING PROTEIN"/>
    <property type="match status" value="1"/>
</dbReference>
<evidence type="ECO:0000256" key="5">
    <source>
        <dbReference type="ARBA" id="ARBA00022989"/>
    </source>
</evidence>
<keyword evidence="4 7" id="KW-0812">Transmembrane</keyword>
<feature type="domain" description="Major facilitator superfamily (MFS) profile" evidence="8">
    <location>
        <begin position="28"/>
        <end position="262"/>
    </location>
</feature>
<dbReference type="AlphaFoldDB" id="A0A382UDM4"/>
<gene>
    <name evidence="9" type="ORF">METZ01_LOCUS384819</name>
</gene>
<evidence type="ECO:0000256" key="6">
    <source>
        <dbReference type="ARBA" id="ARBA00023136"/>
    </source>
</evidence>
<organism evidence="9">
    <name type="scientific">marine metagenome</name>
    <dbReference type="NCBI Taxonomy" id="408172"/>
    <lineage>
        <taxon>unclassified sequences</taxon>
        <taxon>metagenomes</taxon>
        <taxon>ecological metagenomes</taxon>
    </lineage>
</organism>
<dbReference type="EMBL" id="UINC01143187">
    <property type="protein sequence ID" value="SVD31965.1"/>
    <property type="molecule type" value="Genomic_DNA"/>
</dbReference>
<keyword evidence="3" id="KW-1003">Cell membrane</keyword>
<feature type="non-terminal residue" evidence="9">
    <location>
        <position position="262"/>
    </location>
</feature>
<feature type="transmembrane region" description="Helical" evidence="7">
    <location>
        <begin position="121"/>
        <end position="138"/>
    </location>
</feature>
<feature type="transmembrane region" description="Helical" evidence="7">
    <location>
        <begin position="188"/>
        <end position="206"/>
    </location>
</feature>
<keyword evidence="5 7" id="KW-1133">Transmembrane helix</keyword>
<feature type="transmembrane region" description="Helical" evidence="7">
    <location>
        <begin position="31"/>
        <end position="48"/>
    </location>
</feature>
<evidence type="ECO:0000259" key="8">
    <source>
        <dbReference type="PROSITE" id="PS50850"/>
    </source>
</evidence>
<dbReference type="SUPFAM" id="SSF103473">
    <property type="entry name" value="MFS general substrate transporter"/>
    <property type="match status" value="1"/>
</dbReference>
<evidence type="ECO:0000313" key="9">
    <source>
        <dbReference type="EMBL" id="SVD31965.1"/>
    </source>
</evidence>
<dbReference type="InterPro" id="IPR036259">
    <property type="entry name" value="MFS_trans_sf"/>
</dbReference>
<dbReference type="Gene3D" id="1.20.1250.20">
    <property type="entry name" value="MFS general substrate transporter like domains"/>
    <property type="match status" value="1"/>
</dbReference>
<dbReference type="GO" id="GO:0005886">
    <property type="term" value="C:plasma membrane"/>
    <property type="evidence" value="ECO:0007669"/>
    <property type="project" value="UniProtKB-SubCell"/>
</dbReference>
<evidence type="ECO:0000256" key="2">
    <source>
        <dbReference type="ARBA" id="ARBA00022448"/>
    </source>
</evidence>
<dbReference type="PROSITE" id="PS50850">
    <property type="entry name" value="MFS"/>
    <property type="match status" value="1"/>
</dbReference>
<feature type="transmembrane region" description="Helical" evidence="7">
    <location>
        <begin position="60"/>
        <end position="82"/>
    </location>
</feature>
<dbReference type="Pfam" id="PF05977">
    <property type="entry name" value="MFS_3"/>
    <property type="match status" value="1"/>
</dbReference>
<evidence type="ECO:0000256" key="1">
    <source>
        <dbReference type="ARBA" id="ARBA00004651"/>
    </source>
</evidence>
<evidence type="ECO:0000256" key="4">
    <source>
        <dbReference type="ARBA" id="ARBA00022692"/>
    </source>
</evidence>
<feature type="transmembrane region" description="Helical" evidence="7">
    <location>
        <begin position="158"/>
        <end position="176"/>
    </location>
</feature>
<accession>A0A382UDM4</accession>
<reference evidence="9" key="1">
    <citation type="submission" date="2018-05" db="EMBL/GenBank/DDBJ databases">
        <authorList>
            <person name="Lanie J.A."/>
            <person name="Ng W.-L."/>
            <person name="Kazmierczak K.M."/>
            <person name="Andrzejewski T.M."/>
            <person name="Davidsen T.M."/>
            <person name="Wayne K.J."/>
            <person name="Tettelin H."/>
            <person name="Glass J.I."/>
            <person name="Rusch D."/>
            <person name="Podicherti R."/>
            <person name="Tsui H.-C.T."/>
            <person name="Winkler M.E."/>
        </authorList>
    </citation>
    <scope>NUCLEOTIDE SEQUENCE</scope>
</reference>
<evidence type="ECO:0000256" key="3">
    <source>
        <dbReference type="ARBA" id="ARBA00022475"/>
    </source>
</evidence>